<reference evidence="2 3" key="1">
    <citation type="submission" date="2020-10" db="EMBL/GenBank/DDBJ databases">
        <title>The Coptis chinensis genome and diversification of protoberbering-type alkaloids.</title>
        <authorList>
            <person name="Wang B."/>
            <person name="Shu S."/>
            <person name="Song C."/>
            <person name="Liu Y."/>
        </authorList>
    </citation>
    <scope>NUCLEOTIDE SEQUENCE [LARGE SCALE GENOMIC DNA]</scope>
    <source>
        <strain evidence="2">HL-2020</strain>
        <tissue evidence="2">Leaf</tissue>
    </source>
</reference>
<dbReference type="Proteomes" id="UP000631114">
    <property type="component" value="Unassembled WGS sequence"/>
</dbReference>
<feature type="region of interest" description="Disordered" evidence="1">
    <location>
        <begin position="67"/>
        <end position="93"/>
    </location>
</feature>
<dbReference type="PANTHER" id="PTHR37258:SF1">
    <property type="entry name" value="FANTOM PROTEIN"/>
    <property type="match status" value="1"/>
</dbReference>
<name>A0A835HP15_9MAGN</name>
<dbReference type="AlphaFoldDB" id="A0A835HP15"/>
<protein>
    <submittedName>
        <fullName evidence="2">Uncharacterized protein</fullName>
    </submittedName>
</protein>
<feature type="compositionally biased region" description="Basic and acidic residues" evidence="1">
    <location>
        <begin position="229"/>
        <end position="239"/>
    </location>
</feature>
<sequence>MNRGARYFSQLSTSFASSFISSSLLFSFSLIPGSLMWTQKPASNWLDRLRSSKGFPLTNDQNLETFLNQKNPNQNSTPSSSQKTKPVSDISESPKQWFSTMSNVLAELFIMEEDDSINDSQIVKVRKSCRKQANPKVCVISRRNEVKVKEKTPSSSNSVTIVKGNEGGESKLDLLGYSRLDLVVIDTSIDVWKTEKLVLRKGDVWKVREKKNSRLRSLSAFKKKKRKFKEGDKESDDEKKKKKKLKKLKKKKKKEMVLLAVSEKGGGEECGAFAFEVSVFQIPLGNQPREVLVLKSKNASTSRKKIDTPSGYADLIQTGLVVYVIDRQDYRKAFQNMKKTLCFC</sequence>
<evidence type="ECO:0000313" key="2">
    <source>
        <dbReference type="EMBL" id="KAF9601909.1"/>
    </source>
</evidence>
<dbReference type="PANTHER" id="PTHR37258">
    <property type="entry name" value="FANTOM PROTEIN"/>
    <property type="match status" value="1"/>
</dbReference>
<evidence type="ECO:0000313" key="3">
    <source>
        <dbReference type="Proteomes" id="UP000631114"/>
    </source>
</evidence>
<dbReference type="OrthoDB" id="684590at2759"/>
<accession>A0A835HP15</accession>
<feature type="region of interest" description="Disordered" evidence="1">
    <location>
        <begin position="229"/>
        <end position="248"/>
    </location>
</feature>
<gene>
    <name evidence="2" type="ORF">IFM89_023973</name>
</gene>
<dbReference type="EMBL" id="JADFTS010000006">
    <property type="protein sequence ID" value="KAF9601909.1"/>
    <property type="molecule type" value="Genomic_DNA"/>
</dbReference>
<organism evidence="2 3">
    <name type="scientific">Coptis chinensis</name>
    <dbReference type="NCBI Taxonomy" id="261450"/>
    <lineage>
        <taxon>Eukaryota</taxon>
        <taxon>Viridiplantae</taxon>
        <taxon>Streptophyta</taxon>
        <taxon>Embryophyta</taxon>
        <taxon>Tracheophyta</taxon>
        <taxon>Spermatophyta</taxon>
        <taxon>Magnoliopsida</taxon>
        <taxon>Ranunculales</taxon>
        <taxon>Ranunculaceae</taxon>
        <taxon>Coptidoideae</taxon>
        <taxon>Coptis</taxon>
    </lineage>
</organism>
<proteinExistence type="predicted"/>
<keyword evidence="3" id="KW-1185">Reference proteome</keyword>
<feature type="compositionally biased region" description="Low complexity" evidence="1">
    <location>
        <begin position="68"/>
        <end position="85"/>
    </location>
</feature>
<comment type="caution">
    <text evidence="2">The sequence shown here is derived from an EMBL/GenBank/DDBJ whole genome shotgun (WGS) entry which is preliminary data.</text>
</comment>
<evidence type="ECO:0000256" key="1">
    <source>
        <dbReference type="SAM" id="MobiDB-lite"/>
    </source>
</evidence>